<evidence type="ECO:0000313" key="1">
    <source>
        <dbReference type="EMBL" id="KXN65515.1"/>
    </source>
</evidence>
<dbReference type="Gene3D" id="3.80.10.10">
    <property type="entry name" value="Ribonuclease Inhibitor"/>
    <property type="match status" value="1"/>
</dbReference>
<proteinExistence type="predicted"/>
<accession>A0A137NRY5</accession>
<protein>
    <recommendedName>
        <fullName evidence="3">F-box domain-containing protein</fullName>
    </recommendedName>
</protein>
<sequence length="454" mass="53879">MNAINWNLILQKPEFYEYLPIPDIIQLSFANKLIRDRLKCILFSHFNITRYFNEFKDKTEKDMESMGIESNQSLMDRYLCETKLSLLNLPHKRFIKQLIYNEITPLGFINLSVIEVFSSLINLEFIKIKVPFESILMIFNKLNSLQYLNLHLVSIIKLKNDNYSGSDLIFPPSLKTLKFSNLNLIVSKLDYYPNLLNYDNALDIESTREIYIQPQSLPNLQSFCYFPKISKSLAENTQNYLNFLNLNKNLRVLETLPKYFDIEIVKGLNDINKLTKLKLDQFFKHSKIPNASYPKLNSVSHLSLKLNFNSAKYFEEVCKLFPNVKTLSIYRSYMRIEIFGVISYNFIKLTSLTLKSSEGLPIRVYRTEKFPNLKSIFIYTRLYSYYELSGFDRFPKLTRITIEWSNSHGYNEATLKKNYDKYPKWKYYLYPNKIQCYRIYGISSKCLRKSKFQY</sequence>
<reference evidence="1 2" key="1">
    <citation type="journal article" date="2015" name="Genome Biol. Evol.">
        <title>Phylogenomic analyses indicate that early fungi evolved digesting cell walls of algal ancestors of land plants.</title>
        <authorList>
            <person name="Chang Y."/>
            <person name="Wang S."/>
            <person name="Sekimoto S."/>
            <person name="Aerts A.L."/>
            <person name="Choi C."/>
            <person name="Clum A."/>
            <person name="LaButti K.M."/>
            <person name="Lindquist E.A."/>
            <person name="Yee Ngan C."/>
            <person name="Ohm R.A."/>
            <person name="Salamov A.A."/>
            <person name="Grigoriev I.V."/>
            <person name="Spatafora J.W."/>
            <person name="Berbee M.L."/>
        </authorList>
    </citation>
    <scope>NUCLEOTIDE SEQUENCE [LARGE SCALE GENOMIC DNA]</scope>
    <source>
        <strain evidence="1 2">NRRL 28638</strain>
    </source>
</reference>
<gene>
    <name evidence="1" type="ORF">CONCODRAFT_20691</name>
</gene>
<evidence type="ECO:0008006" key="3">
    <source>
        <dbReference type="Google" id="ProtNLM"/>
    </source>
</evidence>
<evidence type="ECO:0000313" key="2">
    <source>
        <dbReference type="Proteomes" id="UP000070444"/>
    </source>
</evidence>
<dbReference type="EMBL" id="KQ964866">
    <property type="protein sequence ID" value="KXN65515.1"/>
    <property type="molecule type" value="Genomic_DNA"/>
</dbReference>
<name>A0A137NRY5_CONC2</name>
<dbReference type="Proteomes" id="UP000070444">
    <property type="component" value="Unassembled WGS sequence"/>
</dbReference>
<dbReference type="InterPro" id="IPR032675">
    <property type="entry name" value="LRR_dom_sf"/>
</dbReference>
<dbReference type="AlphaFoldDB" id="A0A137NRY5"/>
<organism evidence="1 2">
    <name type="scientific">Conidiobolus coronatus (strain ATCC 28846 / CBS 209.66 / NRRL 28638)</name>
    <name type="common">Delacroixia coronata</name>
    <dbReference type="NCBI Taxonomy" id="796925"/>
    <lineage>
        <taxon>Eukaryota</taxon>
        <taxon>Fungi</taxon>
        <taxon>Fungi incertae sedis</taxon>
        <taxon>Zoopagomycota</taxon>
        <taxon>Entomophthoromycotina</taxon>
        <taxon>Entomophthoromycetes</taxon>
        <taxon>Entomophthorales</taxon>
        <taxon>Ancylistaceae</taxon>
        <taxon>Conidiobolus</taxon>
    </lineage>
</organism>
<keyword evidence="2" id="KW-1185">Reference proteome</keyword>
<dbReference type="SUPFAM" id="SSF52047">
    <property type="entry name" value="RNI-like"/>
    <property type="match status" value="1"/>
</dbReference>